<dbReference type="Gene3D" id="3.90.78.10">
    <property type="entry name" value="UDP-N-acetylenolpyruvoylglucosamine reductase, C-terminal domain"/>
    <property type="match status" value="1"/>
</dbReference>
<keyword evidence="5 16" id="KW-0963">Cytoplasm</keyword>
<gene>
    <name evidence="16 18" type="primary">murB</name>
    <name evidence="18" type="ORF">IAD26_06070</name>
</gene>
<feature type="active site" evidence="16">
    <location>
        <position position="280"/>
    </location>
</feature>
<dbReference type="HAMAP" id="MF_00037">
    <property type="entry name" value="MurB"/>
    <property type="match status" value="1"/>
</dbReference>
<sequence length="302" mass="33678">MTCEPIENYELKKHTSFKIGGCAKRAFFPQSVEEFVQLLDTLKNPIVLGSCSNVLISSQGINEDVIITSKMNVFEVVNNTITAQCGVKVPMLAREAEQNNLSGFEFMIGFPGSVGGAVYMNASAHSQAISDTFKVGRVFDTESKKVVELNKDEMKFGYRSSILQEGRYILLDAKFELLPVNKEEISSIMNRNLEFRKGKQPSLAMPNAGSIFRNPPNDSAGRLLEKAGVKGLKEGGAQVWLGHANFIVNIENATSKDVSKLMNKMYNEVKDKYTIKLVPEVKYIGIKSKEEEELWDTMLNKK</sequence>
<dbReference type="PANTHER" id="PTHR21071">
    <property type="entry name" value="UDP-N-ACETYLENOLPYRUVOYLGLUCOSAMINE REDUCTASE"/>
    <property type="match status" value="1"/>
</dbReference>
<dbReference type="Proteomes" id="UP000886748">
    <property type="component" value="Unassembled WGS sequence"/>
</dbReference>
<dbReference type="AlphaFoldDB" id="A0A9D1N113"/>
<evidence type="ECO:0000256" key="7">
    <source>
        <dbReference type="ARBA" id="ARBA00022630"/>
    </source>
</evidence>
<keyword evidence="10 16" id="KW-0133">Cell shape</keyword>
<dbReference type="Gene3D" id="3.30.43.10">
    <property type="entry name" value="Uridine Diphospho-n-acetylenolpyruvylglucosamine Reductase, domain 2"/>
    <property type="match status" value="1"/>
</dbReference>
<evidence type="ECO:0000256" key="4">
    <source>
        <dbReference type="ARBA" id="ARBA00004752"/>
    </source>
</evidence>
<reference evidence="18" key="1">
    <citation type="submission" date="2020-10" db="EMBL/GenBank/DDBJ databases">
        <authorList>
            <person name="Gilroy R."/>
        </authorList>
    </citation>
    <scope>NUCLEOTIDE SEQUENCE</scope>
    <source>
        <strain evidence="18">CHK154-7741</strain>
    </source>
</reference>
<comment type="subcellular location">
    <subcellularLocation>
        <location evidence="3 16">Cytoplasm</location>
    </subcellularLocation>
</comment>
<dbReference type="PROSITE" id="PS51387">
    <property type="entry name" value="FAD_PCMH"/>
    <property type="match status" value="1"/>
</dbReference>
<keyword evidence="11 16" id="KW-0573">Peptidoglycan synthesis</keyword>
<proteinExistence type="inferred from homology"/>
<dbReference type="GO" id="GO:0008360">
    <property type="term" value="P:regulation of cell shape"/>
    <property type="evidence" value="ECO:0007669"/>
    <property type="project" value="UniProtKB-KW"/>
</dbReference>
<evidence type="ECO:0000256" key="15">
    <source>
        <dbReference type="ARBA" id="ARBA00048914"/>
    </source>
</evidence>
<evidence type="ECO:0000256" key="1">
    <source>
        <dbReference type="ARBA" id="ARBA00001974"/>
    </source>
</evidence>
<evidence type="ECO:0000256" key="12">
    <source>
        <dbReference type="ARBA" id="ARBA00023002"/>
    </source>
</evidence>
<dbReference type="InterPro" id="IPR003170">
    <property type="entry name" value="MurB"/>
</dbReference>
<evidence type="ECO:0000256" key="8">
    <source>
        <dbReference type="ARBA" id="ARBA00022827"/>
    </source>
</evidence>
<dbReference type="PANTHER" id="PTHR21071:SF4">
    <property type="entry name" value="UDP-N-ACETYLENOLPYRUVOYLGLUCOSAMINE REDUCTASE"/>
    <property type="match status" value="1"/>
</dbReference>
<comment type="caution">
    <text evidence="18">The sequence shown here is derived from an EMBL/GenBank/DDBJ whole genome shotgun (WGS) entry which is preliminary data.</text>
</comment>
<evidence type="ECO:0000259" key="17">
    <source>
        <dbReference type="PROSITE" id="PS51387"/>
    </source>
</evidence>
<evidence type="ECO:0000256" key="5">
    <source>
        <dbReference type="ARBA" id="ARBA00022490"/>
    </source>
</evidence>
<evidence type="ECO:0000256" key="13">
    <source>
        <dbReference type="ARBA" id="ARBA00023306"/>
    </source>
</evidence>
<feature type="domain" description="FAD-binding PCMH-type" evidence="17">
    <location>
        <begin position="19"/>
        <end position="180"/>
    </location>
</feature>
<protein>
    <recommendedName>
        <fullName evidence="16">UDP-N-acetylenolpyruvoylglucosamine reductase</fullName>
        <ecNumber evidence="16">1.3.1.98</ecNumber>
    </recommendedName>
    <alternativeName>
        <fullName evidence="16">UDP-N-acetylmuramate dehydrogenase</fullName>
    </alternativeName>
</protein>
<dbReference type="SUPFAM" id="SSF56176">
    <property type="entry name" value="FAD-binding/transporter-associated domain-like"/>
    <property type="match status" value="1"/>
</dbReference>
<dbReference type="Pfam" id="PF02873">
    <property type="entry name" value="MurB_C"/>
    <property type="match status" value="1"/>
</dbReference>
<comment type="cofactor">
    <cofactor evidence="1 16">
        <name>FAD</name>
        <dbReference type="ChEBI" id="CHEBI:57692"/>
    </cofactor>
</comment>
<dbReference type="Gene3D" id="3.30.465.10">
    <property type="match status" value="1"/>
</dbReference>
<dbReference type="InterPro" id="IPR016167">
    <property type="entry name" value="FAD-bd_PCMH_sub1"/>
</dbReference>
<dbReference type="InterPro" id="IPR016169">
    <property type="entry name" value="FAD-bd_PCMH_sub2"/>
</dbReference>
<dbReference type="InterPro" id="IPR036318">
    <property type="entry name" value="FAD-bd_PCMH-like_sf"/>
</dbReference>
<evidence type="ECO:0000256" key="2">
    <source>
        <dbReference type="ARBA" id="ARBA00003921"/>
    </source>
</evidence>
<dbReference type="InterPro" id="IPR011601">
    <property type="entry name" value="MurB_C"/>
</dbReference>
<dbReference type="GO" id="GO:0071555">
    <property type="term" value="P:cell wall organization"/>
    <property type="evidence" value="ECO:0007669"/>
    <property type="project" value="UniProtKB-KW"/>
</dbReference>
<feature type="active site" description="Proton donor" evidence="16">
    <location>
        <position position="210"/>
    </location>
</feature>
<evidence type="ECO:0000256" key="9">
    <source>
        <dbReference type="ARBA" id="ARBA00022857"/>
    </source>
</evidence>
<evidence type="ECO:0000256" key="16">
    <source>
        <dbReference type="HAMAP-Rule" id="MF_00037"/>
    </source>
</evidence>
<dbReference type="GO" id="GO:0008762">
    <property type="term" value="F:UDP-N-acetylmuramate dehydrogenase activity"/>
    <property type="evidence" value="ECO:0007669"/>
    <property type="project" value="UniProtKB-UniRule"/>
</dbReference>
<dbReference type="SUPFAM" id="SSF56194">
    <property type="entry name" value="Uridine diphospho-N-Acetylenolpyruvylglucosamine reductase, MurB, C-terminal domain"/>
    <property type="match status" value="1"/>
</dbReference>
<keyword evidence="14 16" id="KW-0961">Cell wall biogenesis/degradation</keyword>
<dbReference type="Pfam" id="PF01565">
    <property type="entry name" value="FAD_binding_4"/>
    <property type="match status" value="1"/>
</dbReference>
<dbReference type="GO" id="GO:0071949">
    <property type="term" value="F:FAD binding"/>
    <property type="evidence" value="ECO:0007669"/>
    <property type="project" value="InterPro"/>
</dbReference>
<evidence type="ECO:0000256" key="3">
    <source>
        <dbReference type="ARBA" id="ARBA00004496"/>
    </source>
</evidence>
<feature type="active site" evidence="16">
    <location>
        <position position="159"/>
    </location>
</feature>
<evidence type="ECO:0000313" key="18">
    <source>
        <dbReference type="EMBL" id="HIU92686.1"/>
    </source>
</evidence>
<keyword evidence="8 16" id="KW-0274">FAD</keyword>
<keyword evidence="13 16" id="KW-0131">Cell cycle</keyword>
<keyword evidence="6 16" id="KW-0132">Cell division</keyword>
<evidence type="ECO:0000256" key="11">
    <source>
        <dbReference type="ARBA" id="ARBA00022984"/>
    </source>
</evidence>
<organism evidence="18 19">
    <name type="scientific">Candidatus Limenecus avicola</name>
    <dbReference type="NCBI Taxonomy" id="2840847"/>
    <lineage>
        <taxon>Bacteria</taxon>
        <taxon>Bacillati</taxon>
        <taxon>Bacillota</taxon>
        <taxon>Clostridia</taxon>
        <taxon>Eubacteriales</taxon>
        <taxon>Clostridiaceae</taxon>
        <taxon>Clostridiaceae incertae sedis</taxon>
        <taxon>Candidatus Limenecus</taxon>
    </lineage>
</organism>
<comment type="catalytic activity">
    <reaction evidence="15 16">
        <text>UDP-N-acetyl-alpha-D-muramate + NADP(+) = UDP-N-acetyl-3-O-(1-carboxyvinyl)-alpha-D-glucosamine + NADPH + H(+)</text>
        <dbReference type="Rhea" id="RHEA:12248"/>
        <dbReference type="ChEBI" id="CHEBI:15378"/>
        <dbReference type="ChEBI" id="CHEBI:57783"/>
        <dbReference type="ChEBI" id="CHEBI:58349"/>
        <dbReference type="ChEBI" id="CHEBI:68483"/>
        <dbReference type="ChEBI" id="CHEBI:70757"/>
        <dbReference type="EC" id="1.3.1.98"/>
    </reaction>
</comment>
<dbReference type="GO" id="GO:0005829">
    <property type="term" value="C:cytosol"/>
    <property type="evidence" value="ECO:0007669"/>
    <property type="project" value="TreeGrafter"/>
</dbReference>
<dbReference type="InterPro" id="IPR016166">
    <property type="entry name" value="FAD-bd_PCMH"/>
</dbReference>
<keyword evidence="12 16" id="KW-0560">Oxidoreductase</keyword>
<comment type="function">
    <text evidence="2 16">Cell wall formation.</text>
</comment>
<comment type="pathway">
    <text evidence="4 16">Cell wall biogenesis; peptidoglycan biosynthesis.</text>
</comment>
<dbReference type="InterPro" id="IPR006094">
    <property type="entry name" value="Oxid_FAD_bind_N"/>
</dbReference>
<evidence type="ECO:0000256" key="14">
    <source>
        <dbReference type="ARBA" id="ARBA00023316"/>
    </source>
</evidence>
<evidence type="ECO:0000313" key="19">
    <source>
        <dbReference type="Proteomes" id="UP000886748"/>
    </source>
</evidence>
<dbReference type="GO" id="GO:0009252">
    <property type="term" value="P:peptidoglycan biosynthetic process"/>
    <property type="evidence" value="ECO:0007669"/>
    <property type="project" value="UniProtKB-UniRule"/>
</dbReference>
<keyword evidence="7 16" id="KW-0285">Flavoprotein</keyword>
<accession>A0A9D1N113</accession>
<keyword evidence="9 16" id="KW-0521">NADP</keyword>
<dbReference type="EC" id="1.3.1.98" evidence="16"/>
<evidence type="ECO:0000256" key="6">
    <source>
        <dbReference type="ARBA" id="ARBA00022618"/>
    </source>
</evidence>
<comment type="similarity">
    <text evidence="16">Belongs to the MurB family.</text>
</comment>
<dbReference type="EMBL" id="DVOD01000046">
    <property type="protein sequence ID" value="HIU92686.1"/>
    <property type="molecule type" value="Genomic_DNA"/>
</dbReference>
<name>A0A9D1N113_9CLOT</name>
<dbReference type="NCBIfam" id="NF010480">
    <property type="entry name" value="PRK13905.1"/>
    <property type="match status" value="1"/>
</dbReference>
<reference evidence="18" key="2">
    <citation type="journal article" date="2021" name="PeerJ">
        <title>Extensive microbial diversity within the chicken gut microbiome revealed by metagenomics and culture.</title>
        <authorList>
            <person name="Gilroy R."/>
            <person name="Ravi A."/>
            <person name="Getino M."/>
            <person name="Pursley I."/>
            <person name="Horton D.L."/>
            <person name="Alikhan N.F."/>
            <person name="Baker D."/>
            <person name="Gharbi K."/>
            <person name="Hall N."/>
            <person name="Watson M."/>
            <person name="Adriaenssens E.M."/>
            <person name="Foster-Nyarko E."/>
            <person name="Jarju S."/>
            <person name="Secka A."/>
            <person name="Antonio M."/>
            <person name="Oren A."/>
            <person name="Chaudhuri R.R."/>
            <person name="La Ragione R."/>
            <person name="Hildebrand F."/>
            <person name="Pallen M.J."/>
        </authorList>
    </citation>
    <scope>NUCLEOTIDE SEQUENCE</scope>
    <source>
        <strain evidence="18">CHK154-7741</strain>
    </source>
</reference>
<dbReference type="GO" id="GO:0051301">
    <property type="term" value="P:cell division"/>
    <property type="evidence" value="ECO:0007669"/>
    <property type="project" value="UniProtKB-KW"/>
</dbReference>
<dbReference type="InterPro" id="IPR036635">
    <property type="entry name" value="MurB_C_sf"/>
</dbReference>
<evidence type="ECO:0000256" key="10">
    <source>
        <dbReference type="ARBA" id="ARBA00022960"/>
    </source>
</evidence>
<dbReference type="NCBIfam" id="TIGR00179">
    <property type="entry name" value="murB"/>
    <property type="match status" value="1"/>
</dbReference>